<dbReference type="Gene3D" id="1.20.120.450">
    <property type="entry name" value="dinb family like domain"/>
    <property type="match status" value="1"/>
</dbReference>
<evidence type="ECO:0000313" key="4">
    <source>
        <dbReference type="EMBL" id="OIJ43634.1"/>
    </source>
</evidence>
<dbReference type="InterPro" id="IPR007837">
    <property type="entry name" value="DinB"/>
</dbReference>
<feature type="binding site" evidence="3">
    <location>
        <position position="50"/>
    </location>
    <ligand>
        <name>a divalent metal cation</name>
        <dbReference type="ChEBI" id="CHEBI:60240"/>
    </ligand>
</feature>
<dbReference type="Pfam" id="PF05163">
    <property type="entry name" value="DinB"/>
    <property type="match status" value="1"/>
</dbReference>
<feature type="binding site" evidence="3">
    <location>
        <position position="149"/>
    </location>
    <ligand>
        <name>a divalent metal cation</name>
        <dbReference type="ChEBI" id="CHEBI:60240"/>
    </ligand>
</feature>
<organism evidence="4 5">
    <name type="scientific">Massilia timonae</name>
    <dbReference type="NCBI Taxonomy" id="47229"/>
    <lineage>
        <taxon>Bacteria</taxon>
        <taxon>Pseudomonadati</taxon>
        <taxon>Pseudomonadota</taxon>
        <taxon>Betaproteobacteria</taxon>
        <taxon>Burkholderiales</taxon>
        <taxon>Oxalobacteraceae</taxon>
        <taxon>Telluria group</taxon>
        <taxon>Massilia</taxon>
    </lineage>
</organism>
<comment type="similarity">
    <text evidence="1">Belongs to the DinB family.</text>
</comment>
<proteinExistence type="inferred from homology"/>
<dbReference type="GO" id="GO:0046872">
    <property type="term" value="F:metal ion binding"/>
    <property type="evidence" value="ECO:0007669"/>
    <property type="project" value="UniProtKB-KW"/>
</dbReference>
<sequence>MPTREDIVLLASYNASMNAKVYSAAATLPADALNAHRGAFFGSILGTLNHIVAGDTIWLQRYQGHPTTFFALAPMRDIATPTGLTHIYSDDLEVLREHRARLDAIIEALAAECSDDDLAQPVTYKSARGAFRKKFGSLLLHFFNHQTHHRGQVSTLLTQSRVDIGITDLVVSIPDEP</sequence>
<protein>
    <submittedName>
        <fullName evidence="4">DinB family protein</fullName>
    </submittedName>
</protein>
<evidence type="ECO:0000256" key="3">
    <source>
        <dbReference type="PIRSR" id="PIRSR607837-1"/>
    </source>
</evidence>
<evidence type="ECO:0000256" key="1">
    <source>
        <dbReference type="ARBA" id="ARBA00008635"/>
    </source>
</evidence>
<dbReference type="EMBL" id="JRYB01000001">
    <property type="protein sequence ID" value="OIJ43634.1"/>
    <property type="molecule type" value="Genomic_DNA"/>
</dbReference>
<keyword evidence="2 3" id="KW-0479">Metal-binding</keyword>
<comment type="caution">
    <text evidence="4">The sequence shown here is derived from an EMBL/GenBank/DDBJ whole genome shotgun (WGS) entry which is preliminary data.</text>
</comment>
<dbReference type="Proteomes" id="UP000180246">
    <property type="component" value="Unassembled WGS sequence"/>
</dbReference>
<gene>
    <name evidence="4" type="ORF">LO55_225</name>
</gene>
<name>A0A1S2NG06_9BURK</name>
<dbReference type="InterPro" id="IPR034660">
    <property type="entry name" value="DinB/YfiT-like"/>
</dbReference>
<dbReference type="SUPFAM" id="SSF109854">
    <property type="entry name" value="DinB/YfiT-like putative metalloenzymes"/>
    <property type="match status" value="1"/>
</dbReference>
<dbReference type="AlphaFoldDB" id="A0A1S2NG06"/>
<dbReference type="RefSeq" id="WP_071360112.1">
    <property type="nucleotide sequence ID" value="NZ_JRYB01000001.1"/>
</dbReference>
<evidence type="ECO:0000256" key="2">
    <source>
        <dbReference type="ARBA" id="ARBA00022723"/>
    </source>
</evidence>
<evidence type="ECO:0000313" key="5">
    <source>
        <dbReference type="Proteomes" id="UP000180246"/>
    </source>
</evidence>
<dbReference type="PANTHER" id="PTHR37302">
    <property type="entry name" value="SLR1116 PROTEIN"/>
    <property type="match status" value="1"/>
</dbReference>
<reference evidence="4 5" key="1">
    <citation type="submission" date="2014-10" db="EMBL/GenBank/DDBJ databases">
        <authorList>
            <person name="Seo M.-J."/>
            <person name="Seok Y.J."/>
            <person name="Cha I.-T."/>
        </authorList>
    </citation>
    <scope>NUCLEOTIDE SEQUENCE [LARGE SCALE GENOMIC DNA]</scope>
    <source>
        <strain evidence="4 5">NEU</strain>
    </source>
</reference>
<accession>A0A1S2NG06</accession>
<dbReference type="PANTHER" id="PTHR37302:SF1">
    <property type="entry name" value="PROTEIN DINB"/>
    <property type="match status" value="1"/>
</dbReference>
<feature type="binding site" evidence="3">
    <location>
        <position position="145"/>
    </location>
    <ligand>
        <name>a divalent metal cation</name>
        <dbReference type="ChEBI" id="CHEBI:60240"/>
    </ligand>
</feature>